<evidence type="ECO:0000313" key="2">
    <source>
        <dbReference type="EMBL" id="MED6179383.1"/>
    </source>
</evidence>
<keyword evidence="3" id="KW-1185">Reference proteome</keyword>
<name>A0ABU6W340_9FABA</name>
<protein>
    <recommendedName>
        <fullName evidence="4">Secreted protein</fullName>
    </recommendedName>
</protein>
<accession>A0ABU6W340</accession>
<reference evidence="2 3" key="1">
    <citation type="journal article" date="2023" name="Plants (Basel)">
        <title>Bridging the Gap: Combining Genomics and Transcriptomics Approaches to Understand Stylosanthes scabra, an Orphan Legume from the Brazilian Caatinga.</title>
        <authorList>
            <person name="Ferreira-Neto J.R.C."/>
            <person name="da Silva M.D."/>
            <person name="Binneck E."/>
            <person name="de Melo N.F."/>
            <person name="da Silva R.H."/>
            <person name="de Melo A.L.T.M."/>
            <person name="Pandolfi V."/>
            <person name="Bustamante F.O."/>
            <person name="Brasileiro-Vidal A.C."/>
            <person name="Benko-Iseppon A.M."/>
        </authorList>
    </citation>
    <scope>NUCLEOTIDE SEQUENCE [LARGE SCALE GENOMIC DNA]</scope>
    <source>
        <tissue evidence="2">Leaves</tissue>
    </source>
</reference>
<evidence type="ECO:0000256" key="1">
    <source>
        <dbReference type="SAM" id="SignalP"/>
    </source>
</evidence>
<dbReference type="EMBL" id="JASCZI010181244">
    <property type="protein sequence ID" value="MED6179383.1"/>
    <property type="molecule type" value="Genomic_DNA"/>
</dbReference>
<gene>
    <name evidence="2" type="ORF">PIB30_000498</name>
</gene>
<organism evidence="2 3">
    <name type="scientific">Stylosanthes scabra</name>
    <dbReference type="NCBI Taxonomy" id="79078"/>
    <lineage>
        <taxon>Eukaryota</taxon>
        <taxon>Viridiplantae</taxon>
        <taxon>Streptophyta</taxon>
        <taxon>Embryophyta</taxon>
        <taxon>Tracheophyta</taxon>
        <taxon>Spermatophyta</taxon>
        <taxon>Magnoliopsida</taxon>
        <taxon>eudicotyledons</taxon>
        <taxon>Gunneridae</taxon>
        <taxon>Pentapetalae</taxon>
        <taxon>rosids</taxon>
        <taxon>fabids</taxon>
        <taxon>Fabales</taxon>
        <taxon>Fabaceae</taxon>
        <taxon>Papilionoideae</taxon>
        <taxon>50 kb inversion clade</taxon>
        <taxon>dalbergioids sensu lato</taxon>
        <taxon>Dalbergieae</taxon>
        <taxon>Pterocarpus clade</taxon>
        <taxon>Stylosanthes</taxon>
    </lineage>
</organism>
<comment type="caution">
    <text evidence="2">The sequence shown here is derived from an EMBL/GenBank/DDBJ whole genome shotgun (WGS) entry which is preliminary data.</text>
</comment>
<proteinExistence type="predicted"/>
<keyword evidence="1" id="KW-0732">Signal</keyword>
<feature type="signal peptide" evidence="1">
    <location>
        <begin position="1"/>
        <end position="18"/>
    </location>
</feature>
<sequence>MILSVLTLAAILILPLSSFRLNPPLLLCLSLPVRPSLFSFTHSSSLSSSSLISLFFTAARRSSQSSPLKKPFTVCLSLSPYGSAKGAELFPF</sequence>
<evidence type="ECO:0000313" key="3">
    <source>
        <dbReference type="Proteomes" id="UP001341840"/>
    </source>
</evidence>
<feature type="chain" id="PRO_5047062856" description="Secreted protein" evidence="1">
    <location>
        <begin position="19"/>
        <end position="92"/>
    </location>
</feature>
<dbReference type="Proteomes" id="UP001341840">
    <property type="component" value="Unassembled WGS sequence"/>
</dbReference>
<evidence type="ECO:0008006" key="4">
    <source>
        <dbReference type="Google" id="ProtNLM"/>
    </source>
</evidence>